<feature type="domain" description="Metallo-beta-lactamase" evidence="2">
    <location>
        <begin position="13"/>
        <end position="245"/>
    </location>
</feature>
<dbReference type="Gene3D" id="3.60.15.10">
    <property type="entry name" value="Ribonuclease Z/Hydroxyacylglutathione hydrolase-like"/>
    <property type="match status" value="1"/>
</dbReference>
<sequence length="532" mass="59837">MKLTFIGAAHEVTGSCFYLEACGKHILIDCGMEQGKDVYENVELPISAAEVDGVLLTHAHIDHSGNLPLLYANGFRGEIHATGATCGLCEIMLKDSTHIQLFETEWKNRKRKRTGEEPIIPSYTMEDTYNTIKLFTPHNYSERIKLFEGIEFRFVDVGHLLGSASIEVWITEEGVTKKIVFSGDIGNINQPLINDPSYIKEADYVVMESTYGDRNHEERPNYIKELTEIIQTTFDRGGNVVIPSFAVGRTQVLLYYIRQIKADNLIKGHTNFKVYVDSPLANDATQIFNENMYGYFDKEAMTLVRHGIKPISFSGLRTSITSDDSKAINFDEEPKVIISASGMCEAGRIRHHLKHNLWKEESTILFVGYQANGTLGRAILDGATEVKLFGETVQVNSEIRKLSGVSGHADREGLLKWIKSYEKKPEKVFVVHGESNVADLFTNSLREELDLNADAPYSGAIFDLKNNLWLEEGKIIEVQAKAKQKKGFTVFDRLVNAGRRLMVVIQHNEGGANKDLAKFTSQIEALCDKWDR</sequence>
<dbReference type="InterPro" id="IPR022712">
    <property type="entry name" value="Beta_Casp"/>
</dbReference>
<dbReference type="CDD" id="cd16295">
    <property type="entry name" value="TTHA0252-CPSF-like_MBL-fold"/>
    <property type="match status" value="1"/>
</dbReference>
<evidence type="ECO:0000313" key="5">
    <source>
        <dbReference type="Proteomes" id="UP000198806"/>
    </source>
</evidence>
<reference evidence="4 5" key="1">
    <citation type="submission" date="2016-10" db="EMBL/GenBank/DDBJ databases">
        <authorList>
            <person name="de Groot N.N."/>
        </authorList>
    </citation>
    <scope>NUCLEOTIDE SEQUENCE [LARGE SCALE GENOMIC DNA]</scope>
    <source>
        <strain evidence="4 5">DSM 1283</strain>
    </source>
</reference>
<dbReference type="PANTHER" id="PTHR11203:SF37">
    <property type="entry name" value="INTEGRATOR COMPLEX SUBUNIT 11"/>
    <property type="match status" value="1"/>
</dbReference>
<dbReference type="STRING" id="1527.SAMN04489757_11196"/>
<dbReference type="EMBL" id="FOWD01000011">
    <property type="protein sequence ID" value="SFO16931.1"/>
    <property type="molecule type" value="Genomic_DNA"/>
</dbReference>
<dbReference type="GO" id="GO:0016787">
    <property type="term" value="F:hydrolase activity"/>
    <property type="evidence" value="ECO:0007669"/>
    <property type="project" value="UniProtKB-KW"/>
</dbReference>
<protein>
    <submittedName>
        <fullName evidence="4">Metallo-beta-lactamase family protein</fullName>
    </submittedName>
</protein>
<dbReference type="Proteomes" id="UP000198806">
    <property type="component" value="Unassembled WGS sequence"/>
</dbReference>
<dbReference type="SMART" id="SM01027">
    <property type="entry name" value="Beta-Casp"/>
    <property type="match status" value="1"/>
</dbReference>
<dbReference type="GO" id="GO:0004521">
    <property type="term" value="F:RNA endonuclease activity"/>
    <property type="evidence" value="ECO:0007669"/>
    <property type="project" value="TreeGrafter"/>
</dbReference>
<dbReference type="Gene3D" id="3.40.50.10890">
    <property type="match status" value="1"/>
</dbReference>
<dbReference type="OrthoDB" id="9803916at2"/>
<evidence type="ECO:0000259" key="2">
    <source>
        <dbReference type="SMART" id="SM00849"/>
    </source>
</evidence>
<keyword evidence="1" id="KW-0378">Hydrolase</keyword>
<evidence type="ECO:0000256" key="1">
    <source>
        <dbReference type="ARBA" id="ARBA00022801"/>
    </source>
</evidence>
<dbReference type="Pfam" id="PF00753">
    <property type="entry name" value="Lactamase_B"/>
    <property type="match status" value="1"/>
</dbReference>
<dbReference type="SMART" id="SM00849">
    <property type="entry name" value="Lactamase_B"/>
    <property type="match status" value="1"/>
</dbReference>
<evidence type="ECO:0000313" key="4">
    <source>
        <dbReference type="EMBL" id="SFO16931.1"/>
    </source>
</evidence>
<feature type="domain" description="Beta-Casp" evidence="3">
    <location>
        <begin position="250"/>
        <end position="379"/>
    </location>
</feature>
<dbReference type="SUPFAM" id="SSF56281">
    <property type="entry name" value="Metallo-hydrolase/oxidoreductase"/>
    <property type="match status" value="1"/>
</dbReference>
<dbReference type="InterPro" id="IPR050698">
    <property type="entry name" value="MBL"/>
</dbReference>
<dbReference type="InterPro" id="IPR036866">
    <property type="entry name" value="RibonucZ/Hydroxyglut_hydro"/>
</dbReference>
<dbReference type="InterPro" id="IPR001279">
    <property type="entry name" value="Metallo-B-lactamas"/>
</dbReference>
<dbReference type="Pfam" id="PF07521">
    <property type="entry name" value="RMMBL"/>
    <property type="match status" value="1"/>
</dbReference>
<keyword evidence="5" id="KW-1185">Reference proteome</keyword>
<name>A0A1I5F0S3_9FIRM</name>
<dbReference type="RefSeq" id="WP_091686032.1">
    <property type="nucleotide sequence ID" value="NZ_BAABFM010000085.1"/>
</dbReference>
<dbReference type="Pfam" id="PF10996">
    <property type="entry name" value="Beta-Casp"/>
    <property type="match status" value="1"/>
</dbReference>
<evidence type="ECO:0000259" key="3">
    <source>
        <dbReference type="SMART" id="SM01027"/>
    </source>
</evidence>
<accession>A0A1I5F0S3</accession>
<gene>
    <name evidence="4" type="ORF">SAMN04489757_11196</name>
</gene>
<organism evidence="4 5">
    <name type="scientific">Anaerocolumna aminovalerica</name>
    <dbReference type="NCBI Taxonomy" id="1527"/>
    <lineage>
        <taxon>Bacteria</taxon>
        <taxon>Bacillati</taxon>
        <taxon>Bacillota</taxon>
        <taxon>Clostridia</taxon>
        <taxon>Lachnospirales</taxon>
        <taxon>Lachnospiraceae</taxon>
        <taxon>Anaerocolumna</taxon>
    </lineage>
</organism>
<dbReference type="PANTHER" id="PTHR11203">
    <property type="entry name" value="CLEAVAGE AND POLYADENYLATION SPECIFICITY FACTOR FAMILY MEMBER"/>
    <property type="match status" value="1"/>
</dbReference>
<proteinExistence type="predicted"/>
<dbReference type="InterPro" id="IPR011108">
    <property type="entry name" value="RMMBL"/>
</dbReference>
<dbReference type="AlphaFoldDB" id="A0A1I5F0S3"/>